<organism evidence="1">
    <name type="scientific">Edaphobacter paludis</name>
    <dbReference type="NCBI Taxonomy" id="3035702"/>
    <lineage>
        <taxon>Bacteria</taxon>
        <taxon>Pseudomonadati</taxon>
        <taxon>Acidobacteriota</taxon>
        <taxon>Terriglobia</taxon>
        <taxon>Terriglobales</taxon>
        <taxon>Acidobacteriaceae</taxon>
        <taxon>Edaphobacter</taxon>
    </lineage>
</organism>
<sequence length="66" mass="7470">MSQQACSSVSILCRKQVESRTGLSRSLIYKMMSDGIFPKPVLLGARAVGWIENQIDQWLESRTVRL</sequence>
<accession>A0AAU7D5I8</accession>
<dbReference type="PANTHER" id="PTHR36154">
    <property type="entry name" value="DNA-BINDING TRANSCRIPTIONAL ACTIVATOR ALPA"/>
    <property type="match status" value="1"/>
</dbReference>
<reference evidence="1" key="1">
    <citation type="submission" date="2023-03" db="EMBL/GenBank/DDBJ databases">
        <title>Edaphobacter sp.</title>
        <authorList>
            <person name="Huber K.J."/>
            <person name="Papendorf J."/>
            <person name="Pilke C."/>
            <person name="Bunk B."/>
            <person name="Sproeer C."/>
            <person name="Pester M."/>
        </authorList>
    </citation>
    <scope>NUCLEOTIDE SEQUENCE</scope>
    <source>
        <strain evidence="1">DSM 109920</strain>
    </source>
</reference>
<dbReference type="InterPro" id="IPR010260">
    <property type="entry name" value="AlpA"/>
</dbReference>
<dbReference type="AlphaFoldDB" id="A0AAU7D5I8"/>
<dbReference type="PANTHER" id="PTHR36154:SF1">
    <property type="entry name" value="DNA-BINDING TRANSCRIPTIONAL ACTIVATOR ALPA"/>
    <property type="match status" value="1"/>
</dbReference>
<name>A0AAU7D5I8_9BACT</name>
<dbReference type="InterPro" id="IPR052931">
    <property type="entry name" value="Prophage_regulatory_activator"/>
</dbReference>
<dbReference type="EMBL" id="CP121195">
    <property type="protein sequence ID" value="XBH12136.1"/>
    <property type="molecule type" value="Genomic_DNA"/>
</dbReference>
<proteinExistence type="predicted"/>
<gene>
    <name evidence="1" type="ORF">P8936_10490</name>
</gene>
<dbReference type="RefSeq" id="WP_348269372.1">
    <property type="nucleotide sequence ID" value="NZ_CP121195.1"/>
</dbReference>
<protein>
    <submittedName>
        <fullName evidence="1">AlpA family transcriptional regulator</fullName>
    </submittedName>
</protein>
<evidence type="ECO:0000313" key="1">
    <source>
        <dbReference type="EMBL" id="XBH12136.1"/>
    </source>
</evidence>
<dbReference type="Gene3D" id="1.10.238.160">
    <property type="match status" value="1"/>
</dbReference>
<dbReference type="Pfam" id="PF05930">
    <property type="entry name" value="Phage_AlpA"/>
    <property type="match status" value="1"/>
</dbReference>